<dbReference type="InterPro" id="IPR003593">
    <property type="entry name" value="AAA+_ATPase"/>
</dbReference>
<dbReference type="SMART" id="SM00382">
    <property type="entry name" value="AAA"/>
    <property type="match status" value="1"/>
</dbReference>
<dbReference type="GO" id="GO:0016887">
    <property type="term" value="F:ATP hydrolysis activity"/>
    <property type="evidence" value="ECO:0007669"/>
    <property type="project" value="InterPro"/>
</dbReference>
<evidence type="ECO:0000256" key="3">
    <source>
        <dbReference type="ARBA" id="ARBA00022840"/>
    </source>
</evidence>
<feature type="compositionally biased region" description="Basic and acidic residues" evidence="4">
    <location>
        <begin position="232"/>
        <end position="248"/>
    </location>
</feature>
<evidence type="ECO:0000313" key="7">
    <source>
        <dbReference type="Proteomes" id="UP000569914"/>
    </source>
</evidence>
<dbReference type="EMBL" id="JACCBU010000001">
    <property type="protein sequence ID" value="NYE75083.1"/>
    <property type="molecule type" value="Genomic_DNA"/>
</dbReference>
<name>A0A7Y9IEJ3_9ACTN</name>
<keyword evidence="7" id="KW-1185">Reference proteome</keyword>
<dbReference type="SUPFAM" id="SSF52540">
    <property type="entry name" value="P-loop containing nucleoside triphosphate hydrolases"/>
    <property type="match status" value="1"/>
</dbReference>
<keyword evidence="2" id="KW-0547">Nucleotide-binding</keyword>
<dbReference type="CDD" id="cd03255">
    <property type="entry name" value="ABC_MJ0796_LolCDE_FtsE"/>
    <property type="match status" value="1"/>
</dbReference>
<dbReference type="PANTHER" id="PTHR24220">
    <property type="entry name" value="IMPORT ATP-BINDING PROTEIN"/>
    <property type="match status" value="1"/>
</dbReference>
<dbReference type="InterPro" id="IPR015854">
    <property type="entry name" value="ABC_transpr_LolD-like"/>
</dbReference>
<accession>A0A7Y9IEJ3</accession>
<dbReference type="GO" id="GO:0022857">
    <property type="term" value="F:transmembrane transporter activity"/>
    <property type="evidence" value="ECO:0007669"/>
    <property type="project" value="TreeGrafter"/>
</dbReference>
<feature type="region of interest" description="Disordered" evidence="4">
    <location>
        <begin position="232"/>
        <end position="255"/>
    </location>
</feature>
<keyword evidence="1" id="KW-0813">Transport</keyword>
<dbReference type="PROSITE" id="PS00211">
    <property type="entry name" value="ABC_TRANSPORTER_1"/>
    <property type="match status" value="1"/>
</dbReference>
<sequence length="255" mass="27031">MIAPAGPGPGMITVDRASKSYPDGVVALDSASLRVEPGELVAVVGPSGSGKSTLLHLIGTLDRPSSGAVIIDGHQVADLSDRQLSALRAYRIGFVFQQFHLAAGVPALDNVADGLLYTSTSRRQRRRRAAAALDRVGLSARIDHRPHELSGGERQRVAIARAVVGEPALLLADEPTGALDSVSSATVLRLLRDLNDDGTTVVIITHDRELADSLPRQIRMFDGRVVEDRRAAVDDHDHGADDHGRGVDDLGEVAS</sequence>
<dbReference type="GO" id="GO:0005524">
    <property type="term" value="F:ATP binding"/>
    <property type="evidence" value="ECO:0007669"/>
    <property type="project" value="UniProtKB-KW"/>
</dbReference>
<dbReference type="Proteomes" id="UP000569914">
    <property type="component" value="Unassembled WGS sequence"/>
</dbReference>
<dbReference type="FunFam" id="3.40.50.300:FF:000032">
    <property type="entry name" value="Export ABC transporter ATP-binding protein"/>
    <property type="match status" value="1"/>
</dbReference>
<reference evidence="6 7" key="1">
    <citation type="submission" date="2020-07" db="EMBL/GenBank/DDBJ databases">
        <title>Sequencing the genomes of 1000 actinobacteria strains.</title>
        <authorList>
            <person name="Klenk H.-P."/>
        </authorList>
    </citation>
    <scope>NUCLEOTIDE SEQUENCE [LARGE SCALE GENOMIC DNA]</scope>
    <source>
        <strain evidence="6 7">DSM 22083</strain>
    </source>
</reference>
<dbReference type="GO" id="GO:0005886">
    <property type="term" value="C:plasma membrane"/>
    <property type="evidence" value="ECO:0007669"/>
    <property type="project" value="TreeGrafter"/>
</dbReference>
<dbReference type="AlphaFoldDB" id="A0A7Y9IEJ3"/>
<keyword evidence="3 6" id="KW-0067">ATP-binding</keyword>
<evidence type="ECO:0000313" key="6">
    <source>
        <dbReference type="EMBL" id="NYE75083.1"/>
    </source>
</evidence>
<dbReference type="PROSITE" id="PS50893">
    <property type="entry name" value="ABC_TRANSPORTER_2"/>
    <property type="match status" value="1"/>
</dbReference>
<dbReference type="Pfam" id="PF00005">
    <property type="entry name" value="ABC_tran"/>
    <property type="match status" value="1"/>
</dbReference>
<evidence type="ECO:0000256" key="2">
    <source>
        <dbReference type="ARBA" id="ARBA00022741"/>
    </source>
</evidence>
<gene>
    <name evidence="6" type="ORF">BKA15_006412</name>
</gene>
<dbReference type="InterPro" id="IPR027417">
    <property type="entry name" value="P-loop_NTPase"/>
</dbReference>
<protein>
    <submittedName>
        <fullName evidence="6">Putative ABC transport system ATP-binding protein</fullName>
    </submittedName>
</protein>
<dbReference type="GO" id="GO:0098796">
    <property type="term" value="C:membrane protein complex"/>
    <property type="evidence" value="ECO:0007669"/>
    <property type="project" value="UniProtKB-ARBA"/>
</dbReference>
<dbReference type="Gene3D" id="3.40.50.300">
    <property type="entry name" value="P-loop containing nucleotide triphosphate hydrolases"/>
    <property type="match status" value="1"/>
</dbReference>
<evidence type="ECO:0000259" key="5">
    <source>
        <dbReference type="PROSITE" id="PS50893"/>
    </source>
</evidence>
<feature type="domain" description="ABC transporter" evidence="5">
    <location>
        <begin position="12"/>
        <end position="247"/>
    </location>
</feature>
<dbReference type="RefSeq" id="WP_246322467.1">
    <property type="nucleotide sequence ID" value="NZ_JACCBU010000001.1"/>
</dbReference>
<evidence type="ECO:0000256" key="1">
    <source>
        <dbReference type="ARBA" id="ARBA00022448"/>
    </source>
</evidence>
<proteinExistence type="predicted"/>
<dbReference type="InterPro" id="IPR017911">
    <property type="entry name" value="MacB-like_ATP-bd"/>
</dbReference>
<evidence type="ECO:0000256" key="4">
    <source>
        <dbReference type="SAM" id="MobiDB-lite"/>
    </source>
</evidence>
<organism evidence="6 7">
    <name type="scientific">Microlunatus parietis</name>
    <dbReference type="NCBI Taxonomy" id="682979"/>
    <lineage>
        <taxon>Bacteria</taxon>
        <taxon>Bacillati</taxon>
        <taxon>Actinomycetota</taxon>
        <taxon>Actinomycetes</taxon>
        <taxon>Propionibacteriales</taxon>
        <taxon>Propionibacteriaceae</taxon>
        <taxon>Microlunatus</taxon>
    </lineage>
</organism>
<dbReference type="PANTHER" id="PTHR24220:SF86">
    <property type="entry name" value="ABC TRANSPORTER ABCH.1"/>
    <property type="match status" value="1"/>
</dbReference>
<dbReference type="InterPro" id="IPR017871">
    <property type="entry name" value="ABC_transporter-like_CS"/>
</dbReference>
<dbReference type="InterPro" id="IPR003439">
    <property type="entry name" value="ABC_transporter-like_ATP-bd"/>
</dbReference>
<comment type="caution">
    <text evidence="6">The sequence shown here is derived from an EMBL/GenBank/DDBJ whole genome shotgun (WGS) entry which is preliminary data.</text>
</comment>